<keyword evidence="4" id="KW-1185">Reference proteome</keyword>
<evidence type="ECO:0000313" key="4">
    <source>
        <dbReference type="Proteomes" id="UP000019364"/>
    </source>
</evidence>
<proteinExistence type="inferred from homology"/>
<gene>
    <name evidence="3" type="ORF">JCM16418_2114</name>
</gene>
<dbReference type="SUPFAM" id="SSF53448">
    <property type="entry name" value="Nucleotide-diphospho-sugar transferases"/>
    <property type="match status" value="1"/>
</dbReference>
<evidence type="ECO:0000313" key="3">
    <source>
        <dbReference type="EMBL" id="GAF08076.1"/>
    </source>
</evidence>
<dbReference type="EMBL" id="BAVZ01000005">
    <property type="protein sequence ID" value="GAF08076.1"/>
    <property type="molecule type" value="Genomic_DNA"/>
</dbReference>
<evidence type="ECO:0000259" key="2">
    <source>
        <dbReference type="Pfam" id="PF00535"/>
    </source>
</evidence>
<dbReference type="InterPro" id="IPR029044">
    <property type="entry name" value="Nucleotide-diphossugar_trans"/>
</dbReference>
<feature type="domain" description="Glycosyltransferase 2-like" evidence="2">
    <location>
        <begin position="18"/>
        <end position="116"/>
    </location>
</feature>
<sequence length="281" mass="32972">MNNAPLVIEVQREKESFSIVTVCMNNLEGLQRTWESVNIQELQEWEWIVVDGQSNDGTLLFLKSLQDSRVTYISEPDDGLYDAMNKGIELCSGLYILFLNSGDTLESRDVLRLLEEQAIRHQLPDILYGDSLELTDDQQLLYKKARSHRTIWYGMFTHHQSIMYLRSRIRNIRYRLEYPIGADYGFTAELMISGAVCVYVPIPVCIFEQGGISSVNHIRGETDQWYIRQHILRTSWLTRMMIRSLHFGVRVMKNKLPKYYKKVRFSYGKQNSSIRHHHDQK</sequence>
<reference evidence="3 4" key="1">
    <citation type="journal article" date="2014" name="Genome Announc.">
        <title>Draft Genome Sequence of Paenibacillus pini JCM 16418T, Isolated from the Rhizosphere of Pine Tree.</title>
        <authorList>
            <person name="Yuki M."/>
            <person name="Oshima K."/>
            <person name="Suda W."/>
            <person name="Oshida Y."/>
            <person name="Kitamura K."/>
            <person name="Iida Y."/>
            <person name="Hattori M."/>
            <person name="Ohkuma M."/>
        </authorList>
    </citation>
    <scope>NUCLEOTIDE SEQUENCE [LARGE SCALE GENOMIC DNA]</scope>
    <source>
        <strain evidence="3 4">JCM 16418</strain>
    </source>
</reference>
<dbReference type="PANTHER" id="PTHR22916:SF67">
    <property type="entry name" value="COLANIC ACID BIOSYNTHESIS GLYCOSYL TRANSFERASE WCAE-RELATED"/>
    <property type="match status" value="1"/>
</dbReference>
<evidence type="ECO:0000256" key="1">
    <source>
        <dbReference type="ARBA" id="ARBA00006739"/>
    </source>
</evidence>
<dbReference type="RefSeq" id="WP_052020176.1">
    <property type="nucleotide sequence ID" value="NZ_BAVZ01000005.1"/>
</dbReference>
<name>W7YU39_9BACL</name>
<dbReference type="InterPro" id="IPR001173">
    <property type="entry name" value="Glyco_trans_2-like"/>
</dbReference>
<dbReference type="CDD" id="cd06433">
    <property type="entry name" value="GT_2_WfgS_like"/>
    <property type="match status" value="1"/>
</dbReference>
<dbReference type="eggNOG" id="COG1216">
    <property type="taxonomic scope" value="Bacteria"/>
</dbReference>
<dbReference type="PANTHER" id="PTHR22916">
    <property type="entry name" value="GLYCOSYLTRANSFERASE"/>
    <property type="match status" value="1"/>
</dbReference>
<dbReference type="Pfam" id="PF00535">
    <property type="entry name" value="Glycos_transf_2"/>
    <property type="match status" value="1"/>
</dbReference>
<dbReference type="Proteomes" id="UP000019364">
    <property type="component" value="Unassembled WGS sequence"/>
</dbReference>
<dbReference type="OrthoDB" id="396512at2"/>
<dbReference type="Gene3D" id="3.90.550.10">
    <property type="entry name" value="Spore Coat Polysaccharide Biosynthesis Protein SpsA, Chain A"/>
    <property type="match status" value="1"/>
</dbReference>
<comment type="similarity">
    <text evidence="1">Belongs to the glycosyltransferase 2 family.</text>
</comment>
<dbReference type="AlphaFoldDB" id="W7YU39"/>
<organism evidence="3 4">
    <name type="scientific">Paenibacillus pini JCM 16418</name>
    <dbReference type="NCBI Taxonomy" id="1236976"/>
    <lineage>
        <taxon>Bacteria</taxon>
        <taxon>Bacillati</taxon>
        <taxon>Bacillota</taxon>
        <taxon>Bacilli</taxon>
        <taxon>Bacillales</taxon>
        <taxon>Paenibacillaceae</taxon>
        <taxon>Paenibacillus</taxon>
    </lineage>
</organism>
<dbReference type="GO" id="GO:0016740">
    <property type="term" value="F:transferase activity"/>
    <property type="evidence" value="ECO:0007669"/>
    <property type="project" value="UniProtKB-KW"/>
</dbReference>
<dbReference type="STRING" id="1236976.JCM16418_2114"/>
<keyword evidence="3" id="KW-0808">Transferase</keyword>
<accession>W7YU39</accession>
<comment type="caution">
    <text evidence="3">The sequence shown here is derived from an EMBL/GenBank/DDBJ whole genome shotgun (WGS) entry which is preliminary data.</text>
</comment>
<protein>
    <submittedName>
        <fullName evidence="3">Glycosyltransferase</fullName>
    </submittedName>
</protein>